<accession>A0A1V9ZUF0</accession>
<gene>
    <name evidence="3" type="ORF">ACHHYP_00525</name>
</gene>
<dbReference type="InterPro" id="IPR000007">
    <property type="entry name" value="Tubby_C"/>
</dbReference>
<feature type="domain" description="Tubby C-terminal" evidence="2">
    <location>
        <begin position="167"/>
        <end position="441"/>
    </location>
</feature>
<dbReference type="SUPFAM" id="SSF54518">
    <property type="entry name" value="Tubby C-terminal domain-like"/>
    <property type="match status" value="1"/>
</dbReference>
<keyword evidence="3" id="KW-0547">Nucleotide-binding</keyword>
<proteinExistence type="inferred from homology"/>
<comment type="caution">
    <text evidence="3">The sequence shown here is derived from an EMBL/GenBank/DDBJ whole genome shotgun (WGS) entry which is preliminary data.</text>
</comment>
<keyword evidence="3" id="KW-0067">ATP-binding</keyword>
<dbReference type="PANTHER" id="PTHR16517:SF7">
    <property type="entry name" value="PROTEIN KING TUBBY"/>
    <property type="match status" value="1"/>
</dbReference>
<evidence type="ECO:0000256" key="1">
    <source>
        <dbReference type="ARBA" id="ARBA00007129"/>
    </source>
</evidence>
<sequence length="448" mass="49399">MEGNLMLDEDNDGIGDTIAGAAAPFHETKDDTDEEDDAERTSCYVGLEFEADWHGVNTVVKGFKHDGRDNPAEAGHIIHVGDVLLAIDSDSVLELSFAEVCPTPTAEQSLATLRRLRDLADGEHTLHFASPEALGDAMRLRPDVRVAKRFIHEHKAPYYRAITTPGRDGLLHGCIERHRGDEVTALHLHREDTGEFLLACSCECDYSGAFVFHTLRDSHLRRWKDLPRSEDSAVYLGQMVPNFLGTEFRVLDHATATPREVAFLVYEANLFGRVPNALTVALGRDSHAGFVTTSPLAPSERVKRLHRGPSVLERLRSWSQEVECFVEALTSPTNASLRATPVQYGAVEQEDHDDLIFLASKKPSWNEEIHAWTLNFDGRVKAPSKKNLLLGASDAHAAMEAEFGDATLLRFGKVSKARFTLDFGAPLSPFVALAVAASAFAHKRIVTS</sequence>
<name>A0A1V9ZUF0_ACHHY</name>
<dbReference type="Pfam" id="PF01167">
    <property type="entry name" value="Tub"/>
    <property type="match status" value="1"/>
</dbReference>
<dbReference type="OrthoDB" id="8775810at2759"/>
<evidence type="ECO:0000259" key="2">
    <source>
        <dbReference type="Pfam" id="PF01167"/>
    </source>
</evidence>
<dbReference type="Proteomes" id="UP000243579">
    <property type="component" value="Unassembled WGS sequence"/>
</dbReference>
<dbReference type="PRINTS" id="PR01573">
    <property type="entry name" value="SUPERTUBBY"/>
</dbReference>
<dbReference type="EMBL" id="JNBR01000004">
    <property type="protein sequence ID" value="OQS01652.1"/>
    <property type="molecule type" value="Genomic_DNA"/>
</dbReference>
<dbReference type="Gene3D" id="3.20.90.10">
    <property type="entry name" value="Tubby Protein, Chain A"/>
    <property type="match status" value="1"/>
</dbReference>
<dbReference type="InterPro" id="IPR025659">
    <property type="entry name" value="Tubby-like_C"/>
</dbReference>
<evidence type="ECO:0000313" key="4">
    <source>
        <dbReference type="Proteomes" id="UP000243579"/>
    </source>
</evidence>
<organism evidence="3 4">
    <name type="scientific">Achlya hypogyna</name>
    <name type="common">Oomycete</name>
    <name type="synonym">Protoachlya hypogyna</name>
    <dbReference type="NCBI Taxonomy" id="1202772"/>
    <lineage>
        <taxon>Eukaryota</taxon>
        <taxon>Sar</taxon>
        <taxon>Stramenopiles</taxon>
        <taxon>Oomycota</taxon>
        <taxon>Saprolegniomycetes</taxon>
        <taxon>Saprolegniales</taxon>
        <taxon>Achlyaceae</taxon>
        <taxon>Achlya</taxon>
    </lineage>
</organism>
<dbReference type="STRING" id="1202772.A0A1V9ZUF0"/>
<comment type="similarity">
    <text evidence="1">Belongs to the TUB family.</text>
</comment>
<dbReference type="GO" id="GO:0005524">
    <property type="term" value="F:ATP binding"/>
    <property type="evidence" value="ECO:0007669"/>
    <property type="project" value="UniProtKB-KW"/>
</dbReference>
<protein>
    <submittedName>
        <fullName evidence="3">ATP-binding Cassette (ABC) superfamily</fullName>
    </submittedName>
</protein>
<evidence type="ECO:0000313" key="3">
    <source>
        <dbReference type="EMBL" id="OQS01652.1"/>
    </source>
</evidence>
<keyword evidence="4" id="KW-1185">Reference proteome</keyword>
<dbReference type="AlphaFoldDB" id="A0A1V9ZUF0"/>
<dbReference type="PANTHER" id="PTHR16517">
    <property type="entry name" value="TUBBY-RELATED"/>
    <property type="match status" value="1"/>
</dbReference>
<reference evidence="3 4" key="1">
    <citation type="journal article" date="2014" name="Genome Biol. Evol.">
        <title>The secreted proteins of Achlya hypogyna and Thraustotheca clavata identify the ancestral oomycete secretome and reveal gene acquisitions by horizontal gene transfer.</title>
        <authorList>
            <person name="Misner I."/>
            <person name="Blouin N."/>
            <person name="Leonard G."/>
            <person name="Richards T.A."/>
            <person name="Lane C.E."/>
        </authorList>
    </citation>
    <scope>NUCLEOTIDE SEQUENCE [LARGE SCALE GENOMIC DNA]</scope>
    <source>
        <strain evidence="3 4">ATCC 48635</strain>
    </source>
</reference>